<sequence>MNNNIYTSLTIHNRSQCSYTTAEFTSLQDVYNQALQNPELIYKIDVHQDFTEILFQVTNRIAINIEVIHTFDDYNLAKKYALDTNGTLTEIPEAWSVAWMDLTDETQDDYFVEEFDNYSEALKEYNFWKPYEDQGLASVLIKPIFK</sequence>
<dbReference type="AlphaFoldDB" id="A0AAF1C5P0"/>
<evidence type="ECO:0000313" key="1">
    <source>
        <dbReference type="EMBL" id="WPF87519.1"/>
    </source>
</evidence>
<name>A0AAF1C5P0_9CHRO</name>
<reference evidence="1" key="1">
    <citation type="submission" date="2023-11" db="EMBL/GenBank/DDBJ databases">
        <title>Genome sequence of Cyanobacterium aponinum BCRC AL20115.</title>
        <authorList>
            <person name="Chang H.-Y."/>
            <person name="Lin K.-M."/>
            <person name="Hsueh H.-T."/>
            <person name="Chu H.-A."/>
            <person name="Kuo C.-H."/>
        </authorList>
    </citation>
    <scope>NUCLEOTIDE SEQUENCE</scope>
    <source>
        <strain evidence="1">AL20115</strain>
    </source>
</reference>
<dbReference type="RefSeq" id="WP_320001056.1">
    <property type="nucleotide sequence ID" value="NZ_CP138348.1"/>
</dbReference>
<proteinExistence type="predicted"/>
<organism evidence="1">
    <name type="scientific">Cyanobacterium aponinum AL20115</name>
    <dbReference type="NCBI Taxonomy" id="3090662"/>
    <lineage>
        <taxon>Bacteria</taxon>
        <taxon>Bacillati</taxon>
        <taxon>Cyanobacteriota</taxon>
        <taxon>Cyanophyceae</taxon>
        <taxon>Oscillatoriophycideae</taxon>
        <taxon>Chroococcales</taxon>
        <taxon>Geminocystaceae</taxon>
        <taxon>Cyanobacterium</taxon>
    </lineage>
</organism>
<dbReference type="EMBL" id="CP138348">
    <property type="protein sequence ID" value="WPF87519.1"/>
    <property type="molecule type" value="Genomic_DNA"/>
</dbReference>
<accession>A0AAF1C5P0</accession>
<protein>
    <submittedName>
        <fullName evidence="1">Uncharacterized protein</fullName>
    </submittedName>
</protein>
<gene>
    <name evidence="1" type="ORF">SAY89_11960</name>
</gene>